<dbReference type="SUPFAM" id="SSF52009">
    <property type="entry name" value="Phosphohistidine domain"/>
    <property type="match status" value="1"/>
</dbReference>
<dbReference type="Pfam" id="PF01326">
    <property type="entry name" value="PPDK_N"/>
    <property type="match status" value="1"/>
</dbReference>
<feature type="domain" description="Pyruvate phosphate dikinase AMP/ATP-binding" evidence="2">
    <location>
        <begin position="39"/>
        <end position="106"/>
    </location>
</feature>
<dbReference type="NCBIfam" id="NF004508">
    <property type="entry name" value="PRK05849.1"/>
    <property type="match status" value="1"/>
</dbReference>
<name>A0A0B2JVK7_9FIRM</name>
<dbReference type="PANTHER" id="PTHR43615">
    <property type="entry name" value="PHOSPHOENOLPYRUVATE SYNTHASE-RELATED"/>
    <property type="match status" value="1"/>
</dbReference>
<evidence type="ECO:0000259" key="2">
    <source>
        <dbReference type="Pfam" id="PF01326"/>
    </source>
</evidence>
<organism evidence="3 4">
    <name type="scientific">Anaerovibrio lipolyticus</name>
    <dbReference type="NCBI Taxonomy" id="82374"/>
    <lineage>
        <taxon>Bacteria</taxon>
        <taxon>Bacillati</taxon>
        <taxon>Bacillota</taxon>
        <taxon>Negativicutes</taxon>
        <taxon>Selenomonadales</taxon>
        <taxon>Selenomonadaceae</taxon>
        <taxon>Anaerovibrio</taxon>
    </lineage>
</organism>
<dbReference type="AlphaFoldDB" id="A0A0B2JVK7"/>
<dbReference type="Gene3D" id="3.30.1490.20">
    <property type="entry name" value="ATP-grasp fold, A domain"/>
    <property type="match status" value="1"/>
</dbReference>
<keyword evidence="4" id="KW-1185">Reference proteome</keyword>
<dbReference type="InterPro" id="IPR002192">
    <property type="entry name" value="PPDK_AMP/ATP-bd"/>
</dbReference>
<dbReference type="PANTHER" id="PTHR43615:SF1">
    <property type="entry name" value="PPDK_N DOMAIN-CONTAINING PROTEIN"/>
    <property type="match status" value="1"/>
</dbReference>
<dbReference type="InterPro" id="IPR008279">
    <property type="entry name" value="PEP-util_enz_mobile_dom"/>
</dbReference>
<protein>
    <recommendedName>
        <fullName evidence="5">Phosphoenolpyruvate synthase</fullName>
    </recommendedName>
</protein>
<reference evidence="3 4" key="1">
    <citation type="journal article" date="2013" name="PLoS ONE">
        <title>Identification and characterization of three novel lipases belonging to families II and V from Anaerovibrio lipolyticus 5ST.</title>
        <authorList>
            <person name="Prive F."/>
            <person name="Kaderbhai N.N."/>
            <person name="Girdwood S."/>
            <person name="Worgan H.J."/>
            <person name="Pinloche E."/>
            <person name="Scollan N.D."/>
            <person name="Huws S.A."/>
            <person name="Newbold C.J."/>
        </authorList>
    </citation>
    <scope>NUCLEOTIDE SEQUENCE [LARGE SCALE GENOMIC DNA]</scope>
    <source>
        <strain evidence="3 4">5S</strain>
    </source>
</reference>
<dbReference type="InterPro" id="IPR013815">
    <property type="entry name" value="ATP_grasp_subdomain_1"/>
</dbReference>
<dbReference type="RefSeq" id="WP_039209658.1">
    <property type="nucleotide sequence ID" value="NZ_JSCE01000180.1"/>
</dbReference>
<dbReference type="STRING" id="82374.NZ47_09320"/>
<evidence type="ECO:0008006" key="5">
    <source>
        <dbReference type="Google" id="ProtNLM"/>
    </source>
</evidence>
<evidence type="ECO:0000313" key="3">
    <source>
        <dbReference type="EMBL" id="KHM51659.1"/>
    </source>
</evidence>
<feature type="domain" description="PEP-utilising enzyme mobile" evidence="1">
    <location>
        <begin position="703"/>
        <end position="773"/>
    </location>
</feature>
<dbReference type="Gene3D" id="3.30.470.20">
    <property type="entry name" value="ATP-grasp fold, B domain"/>
    <property type="match status" value="1"/>
</dbReference>
<dbReference type="GO" id="GO:0005524">
    <property type="term" value="F:ATP binding"/>
    <property type="evidence" value="ECO:0007669"/>
    <property type="project" value="InterPro"/>
</dbReference>
<dbReference type="SUPFAM" id="SSF56059">
    <property type="entry name" value="Glutathione synthetase ATP-binding domain-like"/>
    <property type="match status" value="1"/>
</dbReference>
<dbReference type="GO" id="GO:0016301">
    <property type="term" value="F:kinase activity"/>
    <property type="evidence" value="ECO:0007669"/>
    <property type="project" value="InterPro"/>
</dbReference>
<accession>A0A0B2JVK7</accession>
<dbReference type="InterPro" id="IPR036637">
    <property type="entry name" value="Phosphohistidine_dom_sf"/>
</dbReference>
<dbReference type="EMBL" id="JSCE01000180">
    <property type="protein sequence ID" value="KHM51659.1"/>
    <property type="molecule type" value="Genomic_DNA"/>
</dbReference>
<gene>
    <name evidence="3" type="ORF">NZ47_09320</name>
</gene>
<dbReference type="InterPro" id="IPR051549">
    <property type="entry name" value="PEP_Utilizing_Enz"/>
</dbReference>
<sequence length="780" mass="88980">MGEGKFGTKAETLDFLYGHADELCGKVLRPCYFTVREWKEHMERVLSRLGAELADCPRLIVRSSAKSEDSEMESMAGRYESLVCSQEREALAETIGRVIASYGSPRDDDQVLVQEAVDKVESAGVVFSLEPNMGGHYYVINYDDSTGSSFSVTSGSGEATKLFYWYAGEGGNPHNPQLAKVCRVVDELKKLLGREALDIEFLFHDEELYILQARPLIVKTPVCDRRRQTEVLRLIRQKIRYENREKPYLFGRRTMYGVMPDWNPAEMIGIHPKNLALSLYKEIITDEVWAYQRDNYGYKRLRSFPLMVDFGGYPYIDVRVSFNSFIPADLDGGIAEKLVNYYLDRLEESPDKHDKVEFDVVFSCYTFDLLERIQVLKEYGFSSQEIDVVVSSLRNLTKKIIDSQTGLWRKDAEKLAVLVERREKIEASDLSLMDKAFWLLEDCKRYGTLPFAGLARAGFIAVQMLKSMVAKGIISREERDAFMRDLQTVGSGMKEDYRAMDRKTFLSKYGFLRPGTYDICSARYDEAPDMYFSWEPDEVQENDGRKDFFRLSLPQMERIKSTLVEHGMGDNVLELFSFLKGAIEGREKAKFIFTRNVSDILKYLGEWGESLGFSREDLAYADIGIVKKVYSDAVDEKKLLEHSVEEGRKRYQEGLGVVLPPLLVRDDQVFSFFVPDSQPSYITQKRVEGEICKDIAEGNRNLENRILLIESADPGYDWIFSHAIKGFITKYGGANSHMAIRAGELSIPAVIGAGKRLYDAVFGAEMVEIDAANKTVRILR</sequence>
<evidence type="ECO:0000313" key="4">
    <source>
        <dbReference type="Proteomes" id="UP000030993"/>
    </source>
</evidence>
<dbReference type="Proteomes" id="UP000030993">
    <property type="component" value="Unassembled WGS sequence"/>
</dbReference>
<dbReference type="Gene3D" id="3.50.30.10">
    <property type="entry name" value="Phosphohistidine domain"/>
    <property type="match status" value="1"/>
</dbReference>
<dbReference type="Pfam" id="PF00391">
    <property type="entry name" value="PEP-utilizers"/>
    <property type="match status" value="1"/>
</dbReference>
<proteinExistence type="predicted"/>
<comment type="caution">
    <text evidence="3">The sequence shown here is derived from an EMBL/GenBank/DDBJ whole genome shotgun (WGS) entry which is preliminary data.</text>
</comment>
<evidence type="ECO:0000259" key="1">
    <source>
        <dbReference type="Pfam" id="PF00391"/>
    </source>
</evidence>